<feature type="signal peptide" evidence="8">
    <location>
        <begin position="1"/>
        <end position="24"/>
    </location>
</feature>
<accession>A0A023FG15</accession>
<feature type="chain" id="PRO_5001515424" description="Evasin" evidence="8">
    <location>
        <begin position="25"/>
        <end position="143"/>
    </location>
</feature>
<evidence type="ECO:0000256" key="8">
    <source>
        <dbReference type="SAM" id="SignalP"/>
    </source>
</evidence>
<feature type="non-terminal residue" evidence="9">
    <location>
        <position position="1"/>
    </location>
</feature>
<keyword evidence="2 6" id="KW-0964">Secreted</keyword>
<evidence type="ECO:0000256" key="7">
    <source>
        <dbReference type="SAM" id="MobiDB-lite"/>
    </source>
</evidence>
<reference evidence="9" key="1">
    <citation type="submission" date="2014-03" db="EMBL/GenBank/DDBJ databases">
        <title>The sialotranscriptome of Amblyomma triste, Amblyomma parvum and Amblyomma cajennense ticks, uncovered by 454-based RNA-seq.</title>
        <authorList>
            <person name="Garcia G.R."/>
            <person name="Gardinassi L.G."/>
            <person name="Ribeiro J.M."/>
            <person name="Anatriello E."/>
            <person name="Ferreira B.R."/>
            <person name="Moreira H.N."/>
            <person name="Mafra C."/>
            <person name="Olegario M.M."/>
            <person name="Szabo P.J."/>
            <person name="Miranda-Santos I.K."/>
            <person name="Maruyama S.R."/>
        </authorList>
    </citation>
    <scope>NUCLEOTIDE SEQUENCE</scope>
    <source>
        <strain evidence="9">Uberlandia</strain>
        <tissue evidence="9">Salivary glands</tissue>
    </source>
</reference>
<dbReference type="GO" id="GO:0005576">
    <property type="term" value="C:extracellular region"/>
    <property type="evidence" value="ECO:0007669"/>
    <property type="project" value="UniProtKB-SubCell"/>
</dbReference>
<feature type="region of interest" description="Disordered" evidence="7">
    <location>
        <begin position="27"/>
        <end position="54"/>
    </location>
</feature>
<protein>
    <recommendedName>
        <fullName evidence="6">Evasin</fullName>
    </recommendedName>
</protein>
<dbReference type="AlphaFoldDB" id="A0A023FG15"/>
<evidence type="ECO:0000256" key="2">
    <source>
        <dbReference type="ARBA" id="ARBA00022525"/>
    </source>
</evidence>
<evidence type="ECO:0000313" key="9">
    <source>
        <dbReference type="EMBL" id="JAC19663.1"/>
    </source>
</evidence>
<dbReference type="EMBL" id="GBBK01004819">
    <property type="protein sequence ID" value="JAC19663.1"/>
    <property type="molecule type" value="mRNA"/>
</dbReference>
<dbReference type="Gene3D" id="2.30.130.100">
    <property type="match status" value="1"/>
</dbReference>
<evidence type="ECO:0000256" key="3">
    <source>
        <dbReference type="ARBA" id="ARBA00022729"/>
    </source>
</evidence>
<keyword evidence="3 6" id="KW-0732">Signal</keyword>
<dbReference type="GO" id="GO:0019957">
    <property type="term" value="F:C-C chemokine binding"/>
    <property type="evidence" value="ECO:0007669"/>
    <property type="project" value="InterPro"/>
</dbReference>
<comment type="subcellular location">
    <subcellularLocation>
        <location evidence="1 6">Secreted</location>
    </subcellularLocation>
</comment>
<evidence type="ECO:0000256" key="1">
    <source>
        <dbReference type="ARBA" id="ARBA00004613"/>
    </source>
</evidence>
<proteinExistence type="evidence at transcript level"/>
<dbReference type="Pfam" id="PF19429">
    <property type="entry name" value="EVA_Class_A"/>
    <property type="match status" value="1"/>
</dbReference>
<comment type="function">
    <text evidence="6">Salivary chemokine-binding protein which binds to host chemokines.</text>
</comment>
<organism evidence="9">
    <name type="scientific">Amblyomma cajennense</name>
    <name type="common">Cayenne tick</name>
    <name type="synonym">Acarus cajennensis</name>
    <dbReference type="NCBI Taxonomy" id="34607"/>
    <lineage>
        <taxon>Eukaryota</taxon>
        <taxon>Metazoa</taxon>
        <taxon>Ecdysozoa</taxon>
        <taxon>Arthropoda</taxon>
        <taxon>Chelicerata</taxon>
        <taxon>Arachnida</taxon>
        <taxon>Acari</taxon>
        <taxon>Parasitiformes</taxon>
        <taxon>Ixodida</taxon>
        <taxon>Ixodoidea</taxon>
        <taxon>Ixodidae</taxon>
        <taxon>Amblyomminae</taxon>
        <taxon>Amblyomma</taxon>
    </lineage>
</organism>
<dbReference type="InterPro" id="IPR045797">
    <property type="entry name" value="EVA_Class_A"/>
</dbReference>
<evidence type="ECO:0000256" key="5">
    <source>
        <dbReference type="ARBA" id="ARBA00023180"/>
    </source>
</evidence>
<keyword evidence="5 6" id="KW-0325">Glycoprotein</keyword>
<name>A0A023FG15_AMBCJ</name>
<keyword evidence="4 6" id="KW-1015">Disulfide bond</keyword>
<evidence type="ECO:0000256" key="4">
    <source>
        <dbReference type="ARBA" id="ARBA00023157"/>
    </source>
</evidence>
<feature type="compositionally biased region" description="Acidic residues" evidence="7">
    <location>
        <begin position="27"/>
        <end position="43"/>
    </location>
</feature>
<sequence length="143" mass="16165">VRSSAMKALLYASLFCFALLASNGFPTDDDSSESTDTDYDDYSGEPTIEPLPTKTTKVPCEYLHLESETNMKPIGCTRHCPNDYHSMDDGIPCYTLDLAFARKMTKDVWYTCNLGKCSHGYCRPNNRSELCRRRGHLNDPANY</sequence>
<evidence type="ECO:0000256" key="6">
    <source>
        <dbReference type="RuleBase" id="RU369006"/>
    </source>
</evidence>